<accession>A0ACD3AVG1</accession>
<reference evidence="1 2" key="1">
    <citation type="journal article" date="2019" name="Nat. Ecol. Evol.">
        <title>Megaphylogeny resolves global patterns of mushroom evolution.</title>
        <authorList>
            <person name="Varga T."/>
            <person name="Krizsan K."/>
            <person name="Foldi C."/>
            <person name="Dima B."/>
            <person name="Sanchez-Garcia M."/>
            <person name="Sanchez-Ramirez S."/>
            <person name="Szollosi G.J."/>
            <person name="Szarkandi J.G."/>
            <person name="Papp V."/>
            <person name="Albert L."/>
            <person name="Andreopoulos W."/>
            <person name="Angelini C."/>
            <person name="Antonin V."/>
            <person name="Barry K.W."/>
            <person name="Bougher N.L."/>
            <person name="Buchanan P."/>
            <person name="Buyck B."/>
            <person name="Bense V."/>
            <person name="Catcheside P."/>
            <person name="Chovatia M."/>
            <person name="Cooper J."/>
            <person name="Damon W."/>
            <person name="Desjardin D."/>
            <person name="Finy P."/>
            <person name="Geml J."/>
            <person name="Haridas S."/>
            <person name="Hughes K."/>
            <person name="Justo A."/>
            <person name="Karasinski D."/>
            <person name="Kautmanova I."/>
            <person name="Kiss B."/>
            <person name="Kocsube S."/>
            <person name="Kotiranta H."/>
            <person name="LaButti K.M."/>
            <person name="Lechner B.E."/>
            <person name="Liimatainen K."/>
            <person name="Lipzen A."/>
            <person name="Lukacs Z."/>
            <person name="Mihaltcheva S."/>
            <person name="Morgado L.N."/>
            <person name="Niskanen T."/>
            <person name="Noordeloos M.E."/>
            <person name="Ohm R.A."/>
            <person name="Ortiz-Santana B."/>
            <person name="Ovrebo C."/>
            <person name="Racz N."/>
            <person name="Riley R."/>
            <person name="Savchenko A."/>
            <person name="Shiryaev A."/>
            <person name="Soop K."/>
            <person name="Spirin V."/>
            <person name="Szebenyi C."/>
            <person name="Tomsovsky M."/>
            <person name="Tulloss R.E."/>
            <person name="Uehling J."/>
            <person name="Grigoriev I.V."/>
            <person name="Vagvolgyi C."/>
            <person name="Papp T."/>
            <person name="Martin F.M."/>
            <person name="Miettinen O."/>
            <person name="Hibbett D.S."/>
            <person name="Nagy L.G."/>
        </authorList>
    </citation>
    <scope>NUCLEOTIDE SEQUENCE [LARGE SCALE GENOMIC DNA]</scope>
    <source>
        <strain evidence="1 2">NL-1719</strain>
    </source>
</reference>
<organism evidence="1 2">
    <name type="scientific">Pluteus cervinus</name>
    <dbReference type="NCBI Taxonomy" id="181527"/>
    <lineage>
        <taxon>Eukaryota</taxon>
        <taxon>Fungi</taxon>
        <taxon>Dikarya</taxon>
        <taxon>Basidiomycota</taxon>
        <taxon>Agaricomycotina</taxon>
        <taxon>Agaricomycetes</taxon>
        <taxon>Agaricomycetidae</taxon>
        <taxon>Agaricales</taxon>
        <taxon>Pluteineae</taxon>
        <taxon>Pluteaceae</taxon>
        <taxon>Pluteus</taxon>
    </lineage>
</organism>
<sequence length="134" mass="14606">MNSDSWETAYSRTNLRSRLFLASTPCGVGLGVSTPLSVLSVVLDVWGLITELMRKFALSFSNVLDYIFRAAVSPTFCHLEPVRQHEPRSANHMSSRHSFLEHSNVANPLPTTQTGDTQPIPGFGVSSCSVNVGP</sequence>
<evidence type="ECO:0000313" key="1">
    <source>
        <dbReference type="EMBL" id="TFK69756.1"/>
    </source>
</evidence>
<evidence type="ECO:0000313" key="2">
    <source>
        <dbReference type="Proteomes" id="UP000308600"/>
    </source>
</evidence>
<gene>
    <name evidence="1" type="ORF">BDN72DRAFT_840019</name>
</gene>
<protein>
    <submittedName>
        <fullName evidence="1">Uncharacterized protein</fullName>
    </submittedName>
</protein>
<keyword evidence="2" id="KW-1185">Reference proteome</keyword>
<dbReference type="EMBL" id="ML208325">
    <property type="protein sequence ID" value="TFK69756.1"/>
    <property type="molecule type" value="Genomic_DNA"/>
</dbReference>
<name>A0ACD3AVG1_9AGAR</name>
<proteinExistence type="predicted"/>
<dbReference type="Proteomes" id="UP000308600">
    <property type="component" value="Unassembled WGS sequence"/>
</dbReference>